<dbReference type="Proteomes" id="UP000422569">
    <property type="component" value="Plasmid unnamed2"/>
</dbReference>
<dbReference type="InterPro" id="IPR027417">
    <property type="entry name" value="P-loop_NTPase"/>
</dbReference>
<dbReference type="GO" id="GO:0044097">
    <property type="term" value="P:secretion by the type IV secretion system"/>
    <property type="evidence" value="ECO:0007669"/>
    <property type="project" value="InterPro"/>
</dbReference>
<dbReference type="AlphaFoldDB" id="A0A6B8MBR0"/>
<dbReference type="PANTHER" id="PTHR30486:SF6">
    <property type="entry name" value="TYPE IV PILUS RETRACTATION ATPASE PILT"/>
    <property type="match status" value="1"/>
</dbReference>
<proteinExistence type="inferred from homology"/>
<dbReference type="Gene3D" id="3.40.50.300">
    <property type="entry name" value="P-loop containing nucleotide triphosphate hydrolases"/>
    <property type="match status" value="1"/>
</dbReference>
<feature type="domain" description="Bacterial type II secretion system protein E" evidence="3">
    <location>
        <begin position="173"/>
        <end position="309"/>
    </location>
</feature>
<name>A0A6B8MBR0_9HYPH</name>
<gene>
    <name evidence="4" type="primary">virB11</name>
    <name evidence="4" type="ORF">F7D14_20910</name>
</gene>
<keyword evidence="5" id="KW-1185">Reference proteome</keyword>
<keyword evidence="2" id="KW-0547">Nucleotide-binding</keyword>
<dbReference type="InterPro" id="IPR014155">
    <property type="entry name" value="VirB11"/>
</dbReference>
<dbReference type="CDD" id="cd01130">
    <property type="entry name" value="VirB11-like_ATPase"/>
    <property type="match status" value="1"/>
</dbReference>
<evidence type="ECO:0000313" key="4">
    <source>
        <dbReference type="EMBL" id="QGN00049.1"/>
    </source>
</evidence>
<organism evidence="4 5">
    <name type="scientific">Methylocystis parvus</name>
    <dbReference type="NCBI Taxonomy" id="134"/>
    <lineage>
        <taxon>Bacteria</taxon>
        <taxon>Pseudomonadati</taxon>
        <taxon>Pseudomonadota</taxon>
        <taxon>Alphaproteobacteria</taxon>
        <taxon>Hyphomicrobiales</taxon>
        <taxon>Methylocystaceae</taxon>
        <taxon>Methylocystis</taxon>
    </lineage>
</organism>
<dbReference type="RefSeq" id="WP_016921251.1">
    <property type="nucleotide sequence ID" value="NZ_CP044333.1"/>
</dbReference>
<sequence>MSGEEAAVLEEFLPQDAMDSGAPSAERRVLLRCLEPIADLLADSELTEIVVNRPGEVFTEGPNGWRCHERGGLAFSHLMNLATAAAAFTRQDIAPDHPIVSTVLPMGERCQIVAPPAVPAGAVSLTIRKVAAAAMTLDEFERRSLFADIRRASDGLSADEEALVGLRDAGHWRAFLERAVASRRNIVISGATGSGKTTLAKGLVALIPDHERILTIEDTAELTIPQPNHVRLLYAKDGSGVAKIGPRELLESALRMRPDRILLQELRDGTAFYYLRNVNSGHPGSITTVHADSARLAFEQLTLLVKESAEGRELAREDIRRLLHLTIDIVVQMSRRDGRYRITEIHYDPEAKRRNAF</sequence>
<reference evidence="4 5" key="1">
    <citation type="submission" date="2019-09" db="EMBL/GenBank/DDBJ databases">
        <title>Isolation and complete genome sequencing of Methylocystis species.</title>
        <authorList>
            <person name="Rumah B.L."/>
            <person name="Stead C.E."/>
            <person name="Stevens B.C."/>
            <person name="Minton N.P."/>
            <person name="Grosse-Honebrink A."/>
            <person name="Zhang Y."/>
        </authorList>
    </citation>
    <scope>NUCLEOTIDE SEQUENCE [LARGE SCALE GENOMIC DNA]</scope>
    <source>
        <strain evidence="4 5">BRCS2</strain>
        <plasmid evidence="4 5">unnamed2</plasmid>
    </source>
</reference>
<evidence type="ECO:0000259" key="3">
    <source>
        <dbReference type="Pfam" id="PF00437"/>
    </source>
</evidence>
<comment type="similarity">
    <text evidence="1 2">Belongs to the GSP E family.</text>
</comment>
<evidence type="ECO:0000313" key="5">
    <source>
        <dbReference type="Proteomes" id="UP000422569"/>
    </source>
</evidence>
<dbReference type="SUPFAM" id="SSF52540">
    <property type="entry name" value="P-loop containing nucleoside triphosphate hydrolases"/>
    <property type="match status" value="1"/>
</dbReference>
<keyword evidence="4" id="KW-0614">Plasmid</keyword>
<dbReference type="GO" id="GO:0016887">
    <property type="term" value="F:ATP hydrolysis activity"/>
    <property type="evidence" value="ECO:0007669"/>
    <property type="project" value="InterPro"/>
</dbReference>
<accession>A0A6B8MBR0</accession>
<dbReference type="Gene3D" id="3.30.450.90">
    <property type="match status" value="1"/>
</dbReference>
<dbReference type="GO" id="GO:0005737">
    <property type="term" value="C:cytoplasm"/>
    <property type="evidence" value="ECO:0007669"/>
    <property type="project" value="UniProtKB-SubCell"/>
</dbReference>
<evidence type="ECO:0000256" key="2">
    <source>
        <dbReference type="RuleBase" id="RU366071"/>
    </source>
</evidence>
<protein>
    <recommendedName>
        <fullName evidence="2">Type IV secretion system protein</fullName>
    </recommendedName>
</protein>
<dbReference type="InterPro" id="IPR001482">
    <property type="entry name" value="T2SS/T4SS_dom"/>
</dbReference>
<dbReference type="GO" id="GO:0043684">
    <property type="term" value="C:type IV secretion system complex"/>
    <property type="evidence" value="ECO:0007669"/>
    <property type="project" value="UniProtKB-UniRule"/>
</dbReference>
<dbReference type="NCBIfam" id="TIGR02788">
    <property type="entry name" value="VirB11"/>
    <property type="match status" value="1"/>
</dbReference>
<evidence type="ECO:0000256" key="1">
    <source>
        <dbReference type="ARBA" id="ARBA00006611"/>
    </source>
</evidence>
<dbReference type="Pfam" id="PF00437">
    <property type="entry name" value="T2SSE"/>
    <property type="match status" value="1"/>
</dbReference>
<dbReference type="GO" id="GO:0005524">
    <property type="term" value="F:ATP binding"/>
    <property type="evidence" value="ECO:0007669"/>
    <property type="project" value="UniProtKB-UniRule"/>
</dbReference>
<dbReference type="EMBL" id="CP044333">
    <property type="protein sequence ID" value="QGN00049.1"/>
    <property type="molecule type" value="Genomic_DNA"/>
</dbReference>
<keyword evidence="2" id="KW-0963">Cytoplasm</keyword>
<keyword evidence="2" id="KW-0067">ATP-binding</keyword>
<comment type="subcellular location">
    <subcellularLocation>
        <location evidence="2">Cytoplasm</location>
    </subcellularLocation>
</comment>
<dbReference type="PANTHER" id="PTHR30486">
    <property type="entry name" value="TWITCHING MOTILITY PROTEIN PILT"/>
    <property type="match status" value="1"/>
</dbReference>
<dbReference type="InterPro" id="IPR050921">
    <property type="entry name" value="T4SS_GSP_E_ATPase"/>
</dbReference>
<geneLocation type="plasmid" evidence="4">
    <name>unnamed2</name>
</geneLocation>
<comment type="function">
    <text evidence="2">Part of the Type IV secretion system.</text>
</comment>
<dbReference type="KEGG" id="mpar:F7D14_20910"/>